<evidence type="ECO:0000313" key="2">
    <source>
        <dbReference type="Proteomes" id="UP001218218"/>
    </source>
</evidence>
<gene>
    <name evidence="1" type="ORF">DFH08DRAFT_962757</name>
</gene>
<protein>
    <submittedName>
        <fullName evidence="1">Uncharacterized protein</fullName>
    </submittedName>
</protein>
<evidence type="ECO:0000313" key="1">
    <source>
        <dbReference type="EMBL" id="KAJ7342705.1"/>
    </source>
</evidence>
<sequence length="239" mass="27361">MRPSPAWLVPSSVSGATHTTGQRFAVGSTIIIRDTPLLRHPDLSFLPQLDLPFEQLTTLHFYLSFNTTQAVGILRRCQNLLDLFRGRGLLDAPILLPVELQFPRLERLEISALDAEPKALCSLMLWSSWDLSDLPSTMGSVEHLMLSGRYIKTQLLALQDVDILLQLKHLEIREYVRSYDQDDYRALTDILPRRHEEGKMEWVELFLRGVPPPTLWSSFTLLPTEACSFHYEPIIFFGT</sequence>
<accession>A0AAD7EQ28</accession>
<organism evidence="1 2">
    <name type="scientific">Mycena albidolilacea</name>
    <dbReference type="NCBI Taxonomy" id="1033008"/>
    <lineage>
        <taxon>Eukaryota</taxon>
        <taxon>Fungi</taxon>
        <taxon>Dikarya</taxon>
        <taxon>Basidiomycota</taxon>
        <taxon>Agaricomycotina</taxon>
        <taxon>Agaricomycetes</taxon>
        <taxon>Agaricomycetidae</taxon>
        <taxon>Agaricales</taxon>
        <taxon>Marasmiineae</taxon>
        <taxon>Mycenaceae</taxon>
        <taxon>Mycena</taxon>
    </lineage>
</organism>
<name>A0AAD7EQ28_9AGAR</name>
<keyword evidence="2" id="KW-1185">Reference proteome</keyword>
<proteinExistence type="predicted"/>
<dbReference type="EMBL" id="JARIHO010000024">
    <property type="protein sequence ID" value="KAJ7342705.1"/>
    <property type="molecule type" value="Genomic_DNA"/>
</dbReference>
<dbReference type="Proteomes" id="UP001218218">
    <property type="component" value="Unassembled WGS sequence"/>
</dbReference>
<dbReference type="AlphaFoldDB" id="A0AAD7EQ28"/>
<comment type="caution">
    <text evidence="1">The sequence shown here is derived from an EMBL/GenBank/DDBJ whole genome shotgun (WGS) entry which is preliminary data.</text>
</comment>
<reference evidence="1" key="1">
    <citation type="submission" date="2023-03" db="EMBL/GenBank/DDBJ databases">
        <title>Massive genome expansion in bonnet fungi (Mycena s.s.) driven by repeated elements and novel gene families across ecological guilds.</title>
        <authorList>
            <consortium name="Lawrence Berkeley National Laboratory"/>
            <person name="Harder C.B."/>
            <person name="Miyauchi S."/>
            <person name="Viragh M."/>
            <person name="Kuo A."/>
            <person name="Thoen E."/>
            <person name="Andreopoulos B."/>
            <person name="Lu D."/>
            <person name="Skrede I."/>
            <person name="Drula E."/>
            <person name="Henrissat B."/>
            <person name="Morin E."/>
            <person name="Kohler A."/>
            <person name="Barry K."/>
            <person name="LaButti K."/>
            <person name="Morin E."/>
            <person name="Salamov A."/>
            <person name="Lipzen A."/>
            <person name="Mereny Z."/>
            <person name="Hegedus B."/>
            <person name="Baldrian P."/>
            <person name="Stursova M."/>
            <person name="Weitz H."/>
            <person name="Taylor A."/>
            <person name="Grigoriev I.V."/>
            <person name="Nagy L.G."/>
            <person name="Martin F."/>
            <person name="Kauserud H."/>
        </authorList>
    </citation>
    <scope>NUCLEOTIDE SEQUENCE</scope>
    <source>
        <strain evidence="1">CBHHK002</strain>
    </source>
</reference>